<proteinExistence type="predicted"/>
<sequence>MKLQIRDRKDLIQRSFKSCGISINLDGSEDNCIGDYDSLLDRDNEMIKNSDDSIDENYEEYAEEVDYENKWNIEVDQKKNQEEDNDEGEGEEEDGDNYNYQDSDDEEIRHRLKKLNKIYKK</sequence>
<dbReference type="EMBL" id="BEXD01000857">
    <property type="protein sequence ID" value="GBB90656.1"/>
    <property type="molecule type" value="Genomic_DNA"/>
</dbReference>
<feature type="compositionally biased region" description="Acidic residues" evidence="1">
    <location>
        <begin position="83"/>
        <end position="106"/>
    </location>
</feature>
<comment type="caution">
    <text evidence="2">The sequence shown here is derived from an EMBL/GenBank/DDBJ whole genome shotgun (WGS) entry which is preliminary data.</text>
</comment>
<protein>
    <submittedName>
        <fullName evidence="2">Uncharacterized protein</fullName>
    </submittedName>
</protein>
<feature type="compositionally biased region" description="Basic and acidic residues" evidence="1">
    <location>
        <begin position="67"/>
        <end position="82"/>
    </location>
</feature>
<evidence type="ECO:0000313" key="2">
    <source>
        <dbReference type="EMBL" id="GBB90656.1"/>
    </source>
</evidence>
<gene>
    <name evidence="2" type="ORF">RclHR1_01770004</name>
</gene>
<organism evidence="2 3">
    <name type="scientific">Rhizophagus clarus</name>
    <dbReference type="NCBI Taxonomy" id="94130"/>
    <lineage>
        <taxon>Eukaryota</taxon>
        <taxon>Fungi</taxon>
        <taxon>Fungi incertae sedis</taxon>
        <taxon>Mucoromycota</taxon>
        <taxon>Glomeromycotina</taxon>
        <taxon>Glomeromycetes</taxon>
        <taxon>Glomerales</taxon>
        <taxon>Glomeraceae</taxon>
        <taxon>Rhizophagus</taxon>
    </lineage>
</organism>
<name>A0A2Z6RDE0_9GLOM</name>
<keyword evidence="3" id="KW-1185">Reference proteome</keyword>
<dbReference type="Proteomes" id="UP000247702">
    <property type="component" value="Unassembled WGS sequence"/>
</dbReference>
<evidence type="ECO:0000313" key="3">
    <source>
        <dbReference type="Proteomes" id="UP000247702"/>
    </source>
</evidence>
<dbReference type="AlphaFoldDB" id="A0A2Z6RDE0"/>
<feature type="region of interest" description="Disordered" evidence="1">
    <location>
        <begin position="66"/>
        <end position="107"/>
    </location>
</feature>
<evidence type="ECO:0000256" key="1">
    <source>
        <dbReference type="SAM" id="MobiDB-lite"/>
    </source>
</evidence>
<accession>A0A2Z6RDE0</accession>
<reference evidence="2 3" key="1">
    <citation type="submission" date="2017-11" db="EMBL/GenBank/DDBJ databases">
        <title>The genome of Rhizophagus clarus HR1 reveals common genetic basis of auxotrophy among arbuscular mycorrhizal fungi.</title>
        <authorList>
            <person name="Kobayashi Y."/>
        </authorList>
    </citation>
    <scope>NUCLEOTIDE SEQUENCE [LARGE SCALE GENOMIC DNA]</scope>
    <source>
        <strain evidence="2 3">HR1</strain>
    </source>
</reference>